<dbReference type="Gene3D" id="3.90.1750.20">
    <property type="entry name" value="Putative Large Serine Recombinase, Chain B, Domain 2"/>
    <property type="match status" value="1"/>
</dbReference>
<keyword evidence="3" id="KW-1185">Reference proteome</keyword>
<dbReference type="Proteomes" id="UP001199424">
    <property type="component" value="Unassembled WGS sequence"/>
</dbReference>
<proteinExistence type="predicted"/>
<evidence type="ECO:0000313" key="3">
    <source>
        <dbReference type="Proteomes" id="UP001199424"/>
    </source>
</evidence>
<dbReference type="SMART" id="SM00857">
    <property type="entry name" value="Resolvase"/>
    <property type="match status" value="1"/>
</dbReference>
<dbReference type="RefSeq" id="WP_308450085.1">
    <property type="nucleotide sequence ID" value="NZ_JAJEQC010000021.1"/>
</dbReference>
<dbReference type="GO" id="GO:0000150">
    <property type="term" value="F:DNA strand exchange activity"/>
    <property type="evidence" value="ECO:0007669"/>
    <property type="project" value="InterPro"/>
</dbReference>
<dbReference type="PROSITE" id="PS51737">
    <property type="entry name" value="RECOMBINASE_DNA_BIND"/>
    <property type="match status" value="1"/>
</dbReference>
<feature type="domain" description="Recombinase" evidence="1">
    <location>
        <begin position="140"/>
        <end position="276"/>
    </location>
</feature>
<sequence length="311" mass="35478">MCAYSVFNTFPVYPLSAKPLILLAFCRYRYHTSLFNRPGFQEMESLIGGGKVSTVIVKDLSRFGREHLLCGHYTEIVYPTLGVNFIAIQENVDTTEGVGTEMMPFHNIFNEWYAAQTSKKIRAVNEMKASKGMRISSTVPYGYKKIEGNKEQWYIDEPAAEIVRKIFNLCISGKGPSQIARQLEAEKVLTPTAYFNSVGKKTSNPIPLNIYGWSSKSVAHILENRQYTGCTVNGKSTTVSYKVHKKIEKCQDDYQIIPNSQEFMRIILSVSYPMSVIPVWQMNTKLSKSDLYQRLRKMKKLSLNFKSKLLI</sequence>
<dbReference type="InterPro" id="IPR050639">
    <property type="entry name" value="SSR_resolvase"/>
</dbReference>
<dbReference type="EMBL" id="JAJEQC010000021">
    <property type="protein sequence ID" value="MCC2137964.1"/>
    <property type="molecule type" value="Genomic_DNA"/>
</dbReference>
<dbReference type="InterPro" id="IPR011109">
    <property type="entry name" value="DNA_bind_recombinase_dom"/>
</dbReference>
<reference evidence="2" key="1">
    <citation type="submission" date="2021-10" db="EMBL/GenBank/DDBJ databases">
        <title>Anaerobic single-cell dispensing facilitates the cultivation of human gut bacteria.</title>
        <authorList>
            <person name="Afrizal A."/>
        </authorList>
    </citation>
    <scope>NUCLEOTIDE SEQUENCE</scope>
    <source>
        <strain evidence="2">CLA-AA-H250</strain>
    </source>
</reference>
<dbReference type="InterPro" id="IPR038109">
    <property type="entry name" value="DNA_bind_recomb_sf"/>
</dbReference>
<dbReference type="Pfam" id="PF00239">
    <property type="entry name" value="Resolvase"/>
    <property type="match status" value="1"/>
</dbReference>
<dbReference type="AlphaFoldDB" id="A0AAE3APA3"/>
<dbReference type="InterPro" id="IPR006119">
    <property type="entry name" value="Resolv_N"/>
</dbReference>
<evidence type="ECO:0000259" key="1">
    <source>
        <dbReference type="PROSITE" id="PS51737"/>
    </source>
</evidence>
<dbReference type="PANTHER" id="PTHR30461">
    <property type="entry name" value="DNA-INVERTASE FROM LAMBDOID PROPHAGE"/>
    <property type="match status" value="1"/>
</dbReference>
<organism evidence="2 3">
    <name type="scientific">Hominenteromicrobium mulieris</name>
    <dbReference type="NCBI Taxonomy" id="2885357"/>
    <lineage>
        <taxon>Bacteria</taxon>
        <taxon>Bacillati</taxon>
        <taxon>Bacillota</taxon>
        <taxon>Clostridia</taxon>
        <taxon>Eubacteriales</taxon>
        <taxon>Oscillospiraceae</taxon>
        <taxon>Hominenteromicrobium</taxon>
    </lineage>
</organism>
<dbReference type="InterPro" id="IPR036162">
    <property type="entry name" value="Resolvase-like_N_sf"/>
</dbReference>
<evidence type="ECO:0000313" key="2">
    <source>
        <dbReference type="EMBL" id="MCC2137964.1"/>
    </source>
</evidence>
<gene>
    <name evidence="2" type="ORF">LKD31_13275</name>
</gene>
<dbReference type="Pfam" id="PF07508">
    <property type="entry name" value="Recombinase"/>
    <property type="match status" value="1"/>
</dbReference>
<dbReference type="SUPFAM" id="SSF53041">
    <property type="entry name" value="Resolvase-like"/>
    <property type="match status" value="1"/>
</dbReference>
<dbReference type="GO" id="GO:0003677">
    <property type="term" value="F:DNA binding"/>
    <property type="evidence" value="ECO:0007669"/>
    <property type="project" value="InterPro"/>
</dbReference>
<dbReference type="Gene3D" id="3.40.50.1390">
    <property type="entry name" value="Resolvase, N-terminal catalytic domain"/>
    <property type="match status" value="1"/>
</dbReference>
<dbReference type="PANTHER" id="PTHR30461:SF23">
    <property type="entry name" value="DNA RECOMBINASE-RELATED"/>
    <property type="match status" value="1"/>
</dbReference>
<accession>A0AAE3APA3</accession>
<protein>
    <submittedName>
        <fullName evidence="2">Recombinase family protein</fullName>
    </submittedName>
</protein>
<comment type="caution">
    <text evidence="2">The sequence shown here is derived from an EMBL/GenBank/DDBJ whole genome shotgun (WGS) entry which is preliminary data.</text>
</comment>
<name>A0AAE3APA3_9FIRM</name>